<name>A0A1L7SQ29_FUSMA</name>
<accession>A0A1L7SQ29</accession>
<feature type="transmembrane region" description="Helical" evidence="1">
    <location>
        <begin position="12"/>
        <end position="30"/>
    </location>
</feature>
<keyword evidence="3" id="KW-1185">Reference proteome</keyword>
<evidence type="ECO:0000313" key="2">
    <source>
        <dbReference type="EMBL" id="CVK85008.1"/>
    </source>
</evidence>
<dbReference type="RefSeq" id="XP_041677279.1">
    <property type="nucleotide sequence ID" value="XM_041824534.1"/>
</dbReference>
<organism evidence="2 3">
    <name type="scientific">Fusarium mangiferae</name>
    <name type="common">Mango malformation disease fungus</name>
    <dbReference type="NCBI Taxonomy" id="192010"/>
    <lineage>
        <taxon>Eukaryota</taxon>
        <taxon>Fungi</taxon>
        <taxon>Dikarya</taxon>
        <taxon>Ascomycota</taxon>
        <taxon>Pezizomycotina</taxon>
        <taxon>Sordariomycetes</taxon>
        <taxon>Hypocreomycetidae</taxon>
        <taxon>Hypocreales</taxon>
        <taxon>Nectriaceae</taxon>
        <taxon>Fusarium</taxon>
        <taxon>Fusarium fujikuroi species complex</taxon>
    </lineage>
</organism>
<keyword evidence="1" id="KW-1133">Transmembrane helix</keyword>
<dbReference type="EMBL" id="FCQH01000001">
    <property type="protein sequence ID" value="CVK85008.1"/>
    <property type="molecule type" value="Genomic_DNA"/>
</dbReference>
<keyword evidence="1" id="KW-0472">Membrane</keyword>
<dbReference type="AlphaFoldDB" id="A0A1L7SQ29"/>
<sequence length="451" mass="52814">MAVATAGPAYKLWFLSTGIVFLFFLLFAFYTDSIKSPLDYAHAKAAEFCSDSAAPQTTADADPKEGKFGNCKDPYRRPGYLYVPAETERYRETRWLPFTDKFLNSEDPETAEYPHTGGDLIFNDTDVPRTFFKGSDIPIEWMKLAVKENERRQEAMAHITNATADDYHRMRNDAEFGWLWGRRVVSFGDSVDRRAARYVCHEFGHDMVFPKLHEIEQWPMGVCHIPAFNLTFTAFHSAGGFTYRPEWFWYKQMRIIPFERRWEELWQPHERDIRGPNGRPDLILWQNGLWDQRGFQVGGQKLHEGQNVTLNARHRKMVWDELHFFLARTKKYAEMLIREFPDTPMMWRSLTYHQKTGSGDIMVVEMDRLGRALAEQYGHEVFEWGRIISLMGNWYEDGTHPGEGALSWLWGNMILEYLARSAKSKLGGDYRFPYFDGWERCHEELVGWGGR</sequence>
<reference evidence="3" key="1">
    <citation type="journal article" date="2016" name="Genome Biol. Evol.">
        <title>Comparative 'omics' of the Fusarium fujikuroi species complex highlights differences in genetic potential and metabolite synthesis.</title>
        <authorList>
            <person name="Niehaus E.-M."/>
            <person name="Muensterkoetter M."/>
            <person name="Proctor R.H."/>
            <person name="Brown D.W."/>
            <person name="Sharon A."/>
            <person name="Idan Y."/>
            <person name="Oren-Young L."/>
            <person name="Sieber C.M."/>
            <person name="Novak O."/>
            <person name="Pencik A."/>
            <person name="Tarkowska D."/>
            <person name="Hromadova K."/>
            <person name="Freeman S."/>
            <person name="Maymon M."/>
            <person name="Elazar M."/>
            <person name="Youssef S.A."/>
            <person name="El-Shabrawy E.S.M."/>
            <person name="Shalaby A.B.A."/>
            <person name="Houterman P."/>
            <person name="Brock N.L."/>
            <person name="Burkhardt I."/>
            <person name="Tsavkelova E.A."/>
            <person name="Dickschat J.S."/>
            <person name="Galuszka P."/>
            <person name="Gueldener U."/>
            <person name="Tudzynski B."/>
        </authorList>
    </citation>
    <scope>NUCLEOTIDE SEQUENCE [LARGE SCALE GENOMIC DNA]</scope>
    <source>
        <strain evidence="3">MRC7560</strain>
    </source>
</reference>
<dbReference type="GeneID" id="65081202"/>
<proteinExistence type="predicted"/>
<evidence type="ECO:0000313" key="3">
    <source>
        <dbReference type="Proteomes" id="UP000184255"/>
    </source>
</evidence>
<protein>
    <submittedName>
        <fullName evidence="2">Uncharacterized protein</fullName>
    </submittedName>
</protein>
<keyword evidence="1" id="KW-0812">Transmembrane</keyword>
<evidence type="ECO:0000256" key="1">
    <source>
        <dbReference type="SAM" id="Phobius"/>
    </source>
</evidence>
<dbReference type="VEuPathDB" id="FungiDB:FMAN_01930"/>
<comment type="caution">
    <text evidence="2">The sequence shown here is derived from an EMBL/GenBank/DDBJ whole genome shotgun (WGS) entry which is preliminary data.</text>
</comment>
<gene>
    <name evidence="2" type="ORF">FMAN_01930</name>
</gene>
<dbReference type="Proteomes" id="UP000184255">
    <property type="component" value="Unassembled WGS sequence"/>
</dbReference>